<dbReference type="AlphaFoldDB" id="A0A7S2JAQ3"/>
<feature type="compositionally biased region" description="Low complexity" evidence="5">
    <location>
        <begin position="104"/>
        <end position="126"/>
    </location>
</feature>
<keyword evidence="4" id="KW-0677">Repeat</keyword>
<organism evidence="6">
    <name type="scientific">Haptolina brevifila</name>
    <dbReference type="NCBI Taxonomy" id="156173"/>
    <lineage>
        <taxon>Eukaryota</taxon>
        <taxon>Haptista</taxon>
        <taxon>Haptophyta</taxon>
        <taxon>Prymnesiophyceae</taxon>
        <taxon>Prymnesiales</taxon>
        <taxon>Prymnesiaceae</taxon>
        <taxon>Haptolina</taxon>
    </lineage>
</organism>
<dbReference type="GO" id="GO:0036159">
    <property type="term" value="P:inner dynein arm assembly"/>
    <property type="evidence" value="ECO:0007669"/>
    <property type="project" value="TreeGrafter"/>
</dbReference>
<proteinExistence type="predicted"/>
<evidence type="ECO:0000256" key="3">
    <source>
        <dbReference type="ARBA" id="ARBA00022574"/>
    </source>
</evidence>
<evidence type="ECO:0008006" key="7">
    <source>
        <dbReference type="Google" id="ProtNLM"/>
    </source>
</evidence>
<dbReference type="EMBL" id="HBGU01076345">
    <property type="protein sequence ID" value="CAD9541313.1"/>
    <property type="molecule type" value="Transcribed_RNA"/>
</dbReference>
<evidence type="ECO:0000256" key="1">
    <source>
        <dbReference type="ARBA" id="ARBA00004496"/>
    </source>
</evidence>
<evidence type="ECO:0000313" key="6">
    <source>
        <dbReference type="EMBL" id="CAD9541313.1"/>
    </source>
</evidence>
<dbReference type="PANTHER" id="PTHR12442">
    <property type="entry name" value="DYNEIN INTERMEDIATE CHAIN"/>
    <property type="match status" value="1"/>
</dbReference>
<feature type="region of interest" description="Disordered" evidence="5">
    <location>
        <begin position="510"/>
        <end position="529"/>
    </location>
</feature>
<dbReference type="InterPro" id="IPR001680">
    <property type="entry name" value="WD40_rpt"/>
</dbReference>
<keyword evidence="2" id="KW-0963">Cytoplasm</keyword>
<dbReference type="SMART" id="SM00320">
    <property type="entry name" value="WD40"/>
    <property type="match status" value="5"/>
</dbReference>
<feature type="region of interest" description="Disordered" evidence="5">
    <location>
        <begin position="104"/>
        <end position="141"/>
    </location>
</feature>
<accession>A0A7S2JAQ3</accession>
<feature type="compositionally biased region" description="Basic and acidic residues" evidence="5">
    <location>
        <begin position="742"/>
        <end position="755"/>
    </location>
</feature>
<feature type="compositionally biased region" description="Basic and acidic residues" evidence="5">
    <location>
        <begin position="510"/>
        <end position="522"/>
    </location>
</feature>
<dbReference type="PANTHER" id="PTHR12442:SF5">
    <property type="entry name" value="DYNEIN AXONEMAL INTERMEDIATE CHAIN 3"/>
    <property type="match status" value="1"/>
</dbReference>
<dbReference type="GO" id="GO:0045503">
    <property type="term" value="F:dynein light chain binding"/>
    <property type="evidence" value="ECO:0007669"/>
    <property type="project" value="TreeGrafter"/>
</dbReference>
<gene>
    <name evidence="6" type="ORF">CBRE1094_LOCUS41630</name>
</gene>
<dbReference type="InterPro" id="IPR036322">
    <property type="entry name" value="WD40_repeat_dom_sf"/>
</dbReference>
<keyword evidence="3" id="KW-0853">WD repeat</keyword>
<comment type="subcellular location">
    <subcellularLocation>
        <location evidence="1">Cytoplasm</location>
    </subcellularLocation>
</comment>
<dbReference type="GO" id="GO:0036156">
    <property type="term" value="C:inner dynein arm"/>
    <property type="evidence" value="ECO:0007669"/>
    <property type="project" value="TreeGrafter"/>
</dbReference>
<dbReference type="GO" id="GO:0060294">
    <property type="term" value="P:cilium movement involved in cell motility"/>
    <property type="evidence" value="ECO:0007669"/>
    <property type="project" value="TreeGrafter"/>
</dbReference>
<reference evidence="6" key="1">
    <citation type="submission" date="2021-01" db="EMBL/GenBank/DDBJ databases">
        <authorList>
            <person name="Corre E."/>
            <person name="Pelletier E."/>
            <person name="Niang G."/>
            <person name="Scheremetjew M."/>
            <person name="Finn R."/>
            <person name="Kale V."/>
            <person name="Holt S."/>
            <person name="Cochrane G."/>
            <person name="Meng A."/>
            <person name="Brown T."/>
            <person name="Cohen L."/>
        </authorList>
    </citation>
    <scope>NUCLEOTIDE SEQUENCE</scope>
    <source>
        <strain evidence="6">UTEX LB 985</strain>
    </source>
</reference>
<name>A0A7S2JAQ3_9EUKA</name>
<evidence type="ECO:0000256" key="4">
    <source>
        <dbReference type="ARBA" id="ARBA00022737"/>
    </source>
</evidence>
<feature type="region of interest" description="Disordered" evidence="5">
    <location>
        <begin position="742"/>
        <end position="808"/>
    </location>
</feature>
<dbReference type="SUPFAM" id="SSF50978">
    <property type="entry name" value="WD40 repeat-like"/>
    <property type="match status" value="1"/>
</dbReference>
<dbReference type="Gene3D" id="2.130.10.10">
    <property type="entry name" value="YVTN repeat-like/Quinoprotein amine dehydrogenase"/>
    <property type="match status" value="2"/>
</dbReference>
<sequence length="808" mass="89969">MPEWEGATVEVPAGVYPLFLTGATQEGFGLQHCTVDDPYRMIPKADLLAEIQFKGAISDFSVTKKHIEKYPNDEMLVCLDDDEIYGQNFFLCISVQEADRVMAEQAAKAPPPKAKAAPGADDAAGAVEEEEEEWVEPPYVPPVSKPWVSQGSEAEIEEEAVRPTRDLFILSMVRKRREFGAAFKFSDRDAQEDPNLTQNDCRPYKDPNFELRRKEHDIAVQACAEVSDAKTQTNWFRPMNKALQHEYISMETRQELEALDSGAMRHFLKEINPRLEEALQQNETVDIFADDFADLAEEDAALGNKNDAELKELQSYYHLHYCAGRKLAFIQWQPQAKGVVAVAGARNMAFDERVAVAGKVHTGYVLLWNFSDPINPQFVLEAPGDIYCFRFNPSNPDLVIGGLESGQVALWNLADARAAAREAKVLHDDSNEEGGNNTITAKATVLSAVDQSHRRTITDLTWLPIGLDVSEKGKFVRRPSESTVEEKFLSVAGDGMILFWDLKKSVEVPEEKKEDTGKKASKEGWGPTAKMTVLNPDGGIELSPIHALLDVSDDVKGPVRLYTATEEGEFSMIELLDPSTENFSKGVRTVIPAHTGPCVSLRRSPFVPQIYLSIGDWTFNLWKEGVGSPLFVSPFCNCLYTCGAWSPSRPAVIFIGRSDGFIDIWDLNDRSHEPSMMVSATPAAVTSMDFHTSANRQMLAVGDEQGTVHVVEVPRNLRRAANNEKQFANNFFRREEERVEYVQRRSEQHAEDKESGGGSHEPTGSAEPKEGELTEEERLEADFRKMEEAFVEEMGLGAQPPAPAPADD</sequence>
<evidence type="ECO:0000256" key="5">
    <source>
        <dbReference type="SAM" id="MobiDB-lite"/>
    </source>
</evidence>
<dbReference type="InterPro" id="IPR015943">
    <property type="entry name" value="WD40/YVTN_repeat-like_dom_sf"/>
</dbReference>
<protein>
    <recommendedName>
        <fullName evidence="7">WD repeat-containing protein 63</fullName>
    </recommendedName>
</protein>
<dbReference type="InterPro" id="IPR050687">
    <property type="entry name" value="Dynein_IC"/>
</dbReference>
<evidence type="ECO:0000256" key="2">
    <source>
        <dbReference type="ARBA" id="ARBA00022490"/>
    </source>
</evidence>
<dbReference type="GO" id="GO:0045504">
    <property type="term" value="F:dynein heavy chain binding"/>
    <property type="evidence" value="ECO:0007669"/>
    <property type="project" value="TreeGrafter"/>
</dbReference>